<comment type="caution">
    <text evidence="1">The sequence shown here is derived from an EMBL/GenBank/DDBJ whole genome shotgun (WGS) entry which is preliminary data.</text>
</comment>
<keyword evidence="2" id="KW-1185">Reference proteome</keyword>
<reference evidence="1" key="1">
    <citation type="submission" date="2022-12" db="EMBL/GenBank/DDBJ databases">
        <title>Chromosome-level genome assembly of the bean flower thrips Megalurothrips usitatus.</title>
        <authorList>
            <person name="Ma L."/>
            <person name="Liu Q."/>
            <person name="Li H."/>
            <person name="Cai W."/>
        </authorList>
    </citation>
    <scope>NUCLEOTIDE SEQUENCE</scope>
    <source>
        <strain evidence="1">Cailab_2022a</strain>
    </source>
</reference>
<dbReference type="AlphaFoldDB" id="A0AAV7XMR2"/>
<dbReference type="Proteomes" id="UP001075354">
    <property type="component" value="Chromosome 7"/>
</dbReference>
<proteinExistence type="predicted"/>
<evidence type="ECO:0000313" key="1">
    <source>
        <dbReference type="EMBL" id="KAJ1525923.1"/>
    </source>
</evidence>
<name>A0AAV7XMR2_9NEOP</name>
<organism evidence="1 2">
    <name type="scientific">Megalurothrips usitatus</name>
    <name type="common">bean blossom thrips</name>
    <dbReference type="NCBI Taxonomy" id="439358"/>
    <lineage>
        <taxon>Eukaryota</taxon>
        <taxon>Metazoa</taxon>
        <taxon>Ecdysozoa</taxon>
        <taxon>Arthropoda</taxon>
        <taxon>Hexapoda</taxon>
        <taxon>Insecta</taxon>
        <taxon>Pterygota</taxon>
        <taxon>Neoptera</taxon>
        <taxon>Paraneoptera</taxon>
        <taxon>Thysanoptera</taxon>
        <taxon>Terebrantia</taxon>
        <taxon>Thripoidea</taxon>
        <taxon>Thripidae</taxon>
        <taxon>Megalurothrips</taxon>
    </lineage>
</organism>
<protein>
    <submittedName>
        <fullName evidence="1">Uncharacterized protein</fullName>
    </submittedName>
</protein>
<evidence type="ECO:0000313" key="2">
    <source>
        <dbReference type="Proteomes" id="UP001075354"/>
    </source>
</evidence>
<dbReference type="EMBL" id="JAPTSV010000007">
    <property type="protein sequence ID" value="KAJ1525923.1"/>
    <property type="molecule type" value="Genomic_DNA"/>
</dbReference>
<accession>A0AAV7XMR2</accession>
<sequence>MAAPTPTRPQPKWVNPCGLSKDQVVSEQELEYQGESAASVADLIQRIVTLSKNALDHAVEFRVQYVEETFQKDYEEHHNMWKIYKYHEWLPAIPKELGENVKKEHLQKQKLDVALKDIYKYLQMYAVGLEQVAMDQKQNRNKFYLDFERQEHLLRNVLCEVQVAMAEQGVVQHPDVSPDIMTDTYRKPNGESIRNVRDWVILREYMNGLEYIIQLLDHFSQQ</sequence>
<gene>
    <name evidence="1" type="ORF">ONE63_009111</name>
</gene>